<keyword evidence="4" id="KW-1185">Reference proteome</keyword>
<feature type="transmembrane region" description="Helical" evidence="1">
    <location>
        <begin position="102"/>
        <end position="124"/>
    </location>
</feature>
<sequence length="321" mass="36415">MFSMLDDHLDPHQVWVDHVLRSSHVAAVALLVWDILITFDDEVRYIWIGGKYSIPTVKYLFLFIRYFAVFVQIAQIIFRRFIQVRFAQPSLALCHAWEIFDLMSAECVLVAVEILLMLRVYALFERDLRMAWFLLLLLVIEITIMTFLVAYTLPNMHFSVFCISTSTPRDVIFFCFALVSTQSLVWIFSVYKYFSALRAGWGRSPMMRLLVQDSAYTFAGLILTVLASGLIYGLVDRSLFSGGAGWLLTLMSCAGCRIIINMHDLAERCGNAPDNDSETKPVQLTTVLGMLGTCEEFQTGTTEHTTDTSSLTLPDAAHLHC</sequence>
<protein>
    <recommendedName>
        <fullName evidence="2">DUF6533 domain-containing protein</fullName>
    </recommendedName>
</protein>
<proteinExistence type="predicted"/>
<dbReference type="Pfam" id="PF20151">
    <property type="entry name" value="DUF6533"/>
    <property type="match status" value="1"/>
</dbReference>
<dbReference type="AlphaFoldDB" id="A0A0C9T3Y4"/>
<dbReference type="EMBL" id="KN832572">
    <property type="protein sequence ID" value="KII84044.1"/>
    <property type="molecule type" value="Genomic_DNA"/>
</dbReference>
<evidence type="ECO:0000313" key="3">
    <source>
        <dbReference type="EMBL" id="KII84044.1"/>
    </source>
</evidence>
<dbReference type="HOGENOM" id="CLU_035509_10_5_1"/>
<feature type="transmembrane region" description="Helical" evidence="1">
    <location>
        <begin position="240"/>
        <end position="260"/>
    </location>
</feature>
<feature type="domain" description="DUF6533" evidence="2">
    <location>
        <begin position="23"/>
        <end position="69"/>
    </location>
</feature>
<gene>
    <name evidence="3" type="ORF">PLICRDRAFT_57875</name>
</gene>
<keyword evidence="1" id="KW-0812">Transmembrane</keyword>
<dbReference type="OrthoDB" id="2637653at2759"/>
<feature type="transmembrane region" description="Helical" evidence="1">
    <location>
        <begin position="131"/>
        <end position="151"/>
    </location>
</feature>
<reference evidence="3 4" key="1">
    <citation type="submission" date="2014-06" db="EMBL/GenBank/DDBJ databases">
        <title>Evolutionary Origins and Diversification of the Mycorrhizal Mutualists.</title>
        <authorList>
            <consortium name="DOE Joint Genome Institute"/>
            <consortium name="Mycorrhizal Genomics Consortium"/>
            <person name="Kohler A."/>
            <person name="Kuo A."/>
            <person name="Nagy L.G."/>
            <person name="Floudas D."/>
            <person name="Copeland A."/>
            <person name="Barry K.W."/>
            <person name="Cichocki N."/>
            <person name="Veneault-Fourrey C."/>
            <person name="LaButti K."/>
            <person name="Lindquist E.A."/>
            <person name="Lipzen A."/>
            <person name="Lundell T."/>
            <person name="Morin E."/>
            <person name="Murat C."/>
            <person name="Riley R."/>
            <person name="Ohm R."/>
            <person name="Sun H."/>
            <person name="Tunlid A."/>
            <person name="Henrissat B."/>
            <person name="Grigoriev I.V."/>
            <person name="Hibbett D.S."/>
            <person name="Martin F."/>
        </authorList>
    </citation>
    <scope>NUCLEOTIDE SEQUENCE [LARGE SCALE GENOMIC DNA]</scope>
    <source>
        <strain evidence="3 4">FD-325 SS-3</strain>
    </source>
</reference>
<name>A0A0C9T3Y4_PLICR</name>
<feature type="transmembrane region" description="Helical" evidence="1">
    <location>
        <begin position="171"/>
        <end position="194"/>
    </location>
</feature>
<dbReference type="InterPro" id="IPR045340">
    <property type="entry name" value="DUF6533"/>
</dbReference>
<evidence type="ECO:0000313" key="4">
    <source>
        <dbReference type="Proteomes" id="UP000053263"/>
    </source>
</evidence>
<organism evidence="3 4">
    <name type="scientific">Plicaturopsis crispa FD-325 SS-3</name>
    <dbReference type="NCBI Taxonomy" id="944288"/>
    <lineage>
        <taxon>Eukaryota</taxon>
        <taxon>Fungi</taxon>
        <taxon>Dikarya</taxon>
        <taxon>Basidiomycota</taxon>
        <taxon>Agaricomycotina</taxon>
        <taxon>Agaricomycetes</taxon>
        <taxon>Agaricomycetidae</taxon>
        <taxon>Amylocorticiales</taxon>
        <taxon>Amylocorticiaceae</taxon>
        <taxon>Plicatura</taxon>
        <taxon>Plicaturopsis crispa</taxon>
    </lineage>
</organism>
<keyword evidence="1" id="KW-0472">Membrane</keyword>
<dbReference type="Proteomes" id="UP000053263">
    <property type="component" value="Unassembled WGS sequence"/>
</dbReference>
<keyword evidence="1" id="KW-1133">Transmembrane helix</keyword>
<accession>A0A0C9T3Y4</accession>
<evidence type="ECO:0000256" key="1">
    <source>
        <dbReference type="SAM" id="Phobius"/>
    </source>
</evidence>
<evidence type="ECO:0000259" key="2">
    <source>
        <dbReference type="Pfam" id="PF20151"/>
    </source>
</evidence>
<feature type="transmembrane region" description="Helical" evidence="1">
    <location>
        <begin position="59"/>
        <end position="82"/>
    </location>
</feature>
<feature type="transmembrane region" description="Helical" evidence="1">
    <location>
        <begin position="20"/>
        <end position="39"/>
    </location>
</feature>
<feature type="transmembrane region" description="Helical" evidence="1">
    <location>
        <begin position="215"/>
        <end position="234"/>
    </location>
</feature>